<feature type="region of interest" description="Disordered" evidence="1">
    <location>
        <begin position="1"/>
        <end position="22"/>
    </location>
</feature>
<name>A0ABS0L6M8_9BACT</name>
<gene>
    <name evidence="2" type="ORF">I5L79_15795</name>
</gene>
<comment type="caution">
    <text evidence="2">The sequence shown here is derived from an EMBL/GenBank/DDBJ whole genome shotgun (WGS) entry which is preliminary data.</text>
</comment>
<dbReference type="Proteomes" id="UP000601099">
    <property type="component" value="Unassembled WGS sequence"/>
</dbReference>
<protein>
    <submittedName>
        <fullName evidence="2">Uncharacterized protein</fullName>
    </submittedName>
</protein>
<sequence length="99" mass="10959">MPSSVKNQKLNPATTQQPTATGLSQNALIIASGQYITAEDVAHQFKAGPRKAKALFKEMQHLYGLKPTFFHLALFSGTNELEAMMKDLMQARKQRNPNA</sequence>
<reference evidence="2 3" key="1">
    <citation type="submission" date="2020-11" db="EMBL/GenBank/DDBJ databases">
        <title>Hymenobacter sp.</title>
        <authorList>
            <person name="Kim M.K."/>
        </authorList>
    </citation>
    <scope>NUCLEOTIDE SEQUENCE [LARGE SCALE GENOMIC DNA]</scope>
    <source>
        <strain evidence="2 3">BT594</strain>
    </source>
</reference>
<proteinExistence type="predicted"/>
<dbReference type="RefSeq" id="WP_196956038.1">
    <property type="nucleotide sequence ID" value="NZ_JADWYK010000010.1"/>
</dbReference>
<accession>A0ABS0L6M8</accession>
<dbReference type="EMBL" id="JADWYK010000010">
    <property type="protein sequence ID" value="MBG8555017.1"/>
    <property type="molecule type" value="Genomic_DNA"/>
</dbReference>
<keyword evidence="3" id="KW-1185">Reference proteome</keyword>
<evidence type="ECO:0000313" key="3">
    <source>
        <dbReference type="Proteomes" id="UP000601099"/>
    </source>
</evidence>
<organism evidence="2 3">
    <name type="scientific">Hymenobacter guriensis</name>
    <dbReference type="NCBI Taxonomy" id="2793065"/>
    <lineage>
        <taxon>Bacteria</taxon>
        <taxon>Pseudomonadati</taxon>
        <taxon>Bacteroidota</taxon>
        <taxon>Cytophagia</taxon>
        <taxon>Cytophagales</taxon>
        <taxon>Hymenobacteraceae</taxon>
        <taxon>Hymenobacter</taxon>
    </lineage>
</organism>
<evidence type="ECO:0000313" key="2">
    <source>
        <dbReference type="EMBL" id="MBG8555017.1"/>
    </source>
</evidence>
<evidence type="ECO:0000256" key="1">
    <source>
        <dbReference type="SAM" id="MobiDB-lite"/>
    </source>
</evidence>